<dbReference type="EMBL" id="ML179496">
    <property type="protein sequence ID" value="THU86472.1"/>
    <property type="molecule type" value="Genomic_DNA"/>
</dbReference>
<dbReference type="PROSITE" id="PS00108">
    <property type="entry name" value="PROTEIN_KINASE_ST"/>
    <property type="match status" value="1"/>
</dbReference>
<evidence type="ECO:0000313" key="5">
    <source>
        <dbReference type="EMBL" id="THU86472.1"/>
    </source>
</evidence>
<organism evidence="5 6">
    <name type="scientific">Dendrothele bispora (strain CBS 962.96)</name>
    <dbReference type="NCBI Taxonomy" id="1314807"/>
    <lineage>
        <taxon>Eukaryota</taxon>
        <taxon>Fungi</taxon>
        <taxon>Dikarya</taxon>
        <taxon>Basidiomycota</taxon>
        <taxon>Agaricomycotina</taxon>
        <taxon>Agaricomycetes</taxon>
        <taxon>Agaricomycetidae</taxon>
        <taxon>Agaricales</taxon>
        <taxon>Agaricales incertae sedis</taxon>
        <taxon>Dendrothele</taxon>
    </lineage>
</organism>
<dbReference type="SUPFAM" id="SSF56112">
    <property type="entry name" value="Protein kinase-like (PK-like)"/>
    <property type="match status" value="1"/>
</dbReference>
<evidence type="ECO:0000256" key="2">
    <source>
        <dbReference type="ARBA" id="ARBA00022741"/>
    </source>
</evidence>
<keyword evidence="1" id="KW-0723">Serine/threonine-protein kinase</keyword>
<dbReference type="PROSITE" id="PS50011">
    <property type="entry name" value="PROTEIN_KINASE_DOM"/>
    <property type="match status" value="1"/>
</dbReference>
<evidence type="ECO:0000313" key="6">
    <source>
        <dbReference type="Proteomes" id="UP000297245"/>
    </source>
</evidence>
<dbReference type="InterPro" id="IPR000719">
    <property type="entry name" value="Prot_kinase_dom"/>
</dbReference>
<sequence length="283" mass="31075">MVLVGHVKDKTAILVDNMADTCGTLSFTRSYTPLKVLGNGSFGTVWFCDWHGTLPPNTPLSPMQCGAGARLDWAGKRLVAVKHMKKKWEGGWDECQKLKELEARKGCPLTGGLVSSIFFQIVSGLDHTHANGYFHRDMKPENVLVTTTGLFDYTTLSPVAPPNAPSEKFVVAIIKLADFGLARETKNKPLYTEYVSTKWYRAPAVLLLSRDYSNPVDMWALGTIMAELVNLRPLFPGSDQVDQVNRICEILGNPSNEYGLDCSHAPIGGGPWPRGPNGAGRRL</sequence>
<dbReference type="Proteomes" id="UP000297245">
    <property type="component" value="Unassembled WGS sequence"/>
</dbReference>
<dbReference type="Gene3D" id="1.10.510.10">
    <property type="entry name" value="Transferase(Phosphotransferase) domain 1"/>
    <property type="match status" value="1"/>
</dbReference>
<dbReference type="InterPro" id="IPR050117">
    <property type="entry name" value="MAPK"/>
</dbReference>
<keyword evidence="2" id="KW-0547">Nucleotide-binding</keyword>
<dbReference type="SMART" id="SM00220">
    <property type="entry name" value="S_TKc"/>
    <property type="match status" value="1"/>
</dbReference>
<protein>
    <submittedName>
        <fullName evidence="5">Kinase-like protein</fullName>
    </submittedName>
</protein>
<dbReference type="GO" id="GO:0004674">
    <property type="term" value="F:protein serine/threonine kinase activity"/>
    <property type="evidence" value="ECO:0007669"/>
    <property type="project" value="UniProtKB-KW"/>
</dbReference>
<keyword evidence="5" id="KW-0808">Transferase</keyword>
<dbReference type="AlphaFoldDB" id="A0A4S8LC90"/>
<evidence type="ECO:0000256" key="1">
    <source>
        <dbReference type="ARBA" id="ARBA00022527"/>
    </source>
</evidence>
<keyword evidence="3" id="KW-0067">ATP-binding</keyword>
<dbReference type="GO" id="GO:0005524">
    <property type="term" value="F:ATP binding"/>
    <property type="evidence" value="ECO:0007669"/>
    <property type="project" value="UniProtKB-KW"/>
</dbReference>
<reference evidence="5 6" key="1">
    <citation type="journal article" date="2019" name="Nat. Ecol. Evol.">
        <title>Megaphylogeny resolves global patterns of mushroom evolution.</title>
        <authorList>
            <person name="Varga T."/>
            <person name="Krizsan K."/>
            <person name="Foldi C."/>
            <person name="Dima B."/>
            <person name="Sanchez-Garcia M."/>
            <person name="Sanchez-Ramirez S."/>
            <person name="Szollosi G.J."/>
            <person name="Szarkandi J.G."/>
            <person name="Papp V."/>
            <person name="Albert L."/>
            <person name="Andreopoulos W."/>
            <person name="Angelini C."/>
            <person name="Antonin V."/>
            <person name="Barry K.W."/>
            <person name="Bougher N.L."/>
            <person name="Buchanan P."/>
            <person name="Buyck B."/>
            <person name="Bense V."/>
            <person name="Catcheside P."/>
            <person name="Chovatia M."/>
            <person name="Cooper J."/>
            <person name="Damon W."/>
            <person name="Desjardin D."/>
            <person name="Finy P."/>
            <person name="Geml J."/>
            <person name="Haridas S."/>
            <person name="Hughes K."/>
            <person name="Justo A."/>
            <person name="Karasinski D."/>
            <person name="Kautmanova I."/>
            <person name="Kiss B."/>
            <person name="Kocsube S."/>
            <person name="Kotiranta H."/>
            <person name="LaButti K.M."/>
            <person name="Lechner B.E."/>
            <person name="Liimatainen K."/>
            <person name="Lipzen A."/>
            <person name="Lukacs Z."/>
            <person name="Mihaltcheva S."/>
            <person name="Morgado L.N."/>
            <person name="Niskanen T."/>
            <person name="Noordeloos M.E."/>
            <person name="Ohm R.A."/>
            <person name="Ortiz-Santana B."/>
            <person name="Ovrebo C."/>
            <person name="Racz N."/>
            <person name="Riley R."/>
            <person name="Savchenko A."/>
            <person name="Shiryaev A."/>
            <person name="Soop K."/>
            <person name="Spirin V."/>
            <person name="Szebenyi C."/>
            <person name="Tomsovsky M."/>
            <person name="Tulloss R.E."/>
            <person name="Uehling J."/>
            <person name="Grigoriev I.V."/>
            <person name="Vagvolgyi C."/>
            <person name="Papp T."/>
            <person name="Martin F.M."/>
            <person name="Miettinen O."/>
            <person name="Hibbett D.S."/>
            <person name="Nagy L.G."/>
        </authorList>
    </citation>
    <scope>NUCLEOTIDE SEQUENCE [LARGE SCALE GENOMIC DNA]</scope>
    <source>
        <strain evidence="5 6">CBS 962.96</strain>
    </source>
</reference>
<dbReference type="InterPro" id="IPR008271">
    <property type="entry name" value="Ser/Thr_kinase_AS"/>
</dbReference>
<dbReference type="PANTHER" id="PTHR24055">
    <property type="entry name" value="MITOGEN-ACTIVATED PROTEIN KINASE"/>
    <property type="match status" value="1"/>
</dbReference>
<gene>
    <name evidence="5" type="ORF">K435DRAFT_922593</name>
</gene>
<evidence type="ECO:0000259" key="4">
    <source>
        <dbReference type="PROSITE" id="PS50011"/>
    </source>
</evidence>
<evidence type="ECO:0000256" key="3">
    <source>
        <dbReference type="ARBA" id="ARBA00022840"/>
    </source>
</evidence>
<name>A0A4S8LC90_DENBC</name>
<proteinExistence type="predicted"/>
<keyword evidence="6" id="KW-1185">Reference proteome</keyword>
<keyword evidence="5" id="KW-0418">Kinase</keyword>
<dbReference type="InterPro" id="IPR011009">
    <property type="entry name" value="Kinase-like_dom_sf"/>
</dbReference>
<dbReference type="Pfam" id="PF00069">
    <property type="entry name" value="Pkinase"/>
    <property type="match status" value="1"/>
</dbReference>
<accession>A0A4S8LC90</accession>
<feature type="domain" description="Protein kinase" evidence="4">
    <location>
        <begin position="1"/>
        <end position="283"/>
    </location>
</feature>
<dbReference type="OrthoDB" id="2158884at2759"/>